<dbReference type="RefSeq" id="WP_132079772.1">
    <property type="nucleotide sequence ID" value="NZ_SLUI01000006.1"/>
</dbReference>
<dbReference type="InterPro" id="IPR036010">
    <property type="entry name" value="2Fe-2S_ferredoxin-like_sf"/>
</dbReference>
<dbReference type="InterPro" id="IPR012675">
    <property type="entry name" value="Beta-grasp_dom_sf"/>
</dbReference>
<dbReference type="CDD" id="cd00207">
    <property type="entry name" value="fer2"/>
    <property type="match status" value="1"/>
</dbReference>
<dbReference type="OrthoDB" id="9810588at2"/>
<dbReference type="PROSITE" id="PS51085">
    <property type="entry name" value="2FE2S_FER_2"/>
    <property type="match status" value="1"/>
</dbReference>
<gene>
    <name evidence="2" type="ORF">EV210_106206</name>
</gene>
<feature type="domain" description="2Fe-2S ferredoxin-type" evidence="1">
    <location>
        <begin position="13"/>
        <end position="102"/>
    </location>
</feature>
<keyword evidence="3" id="KW-1185">Reference proteome</keyword>
<evidence type="ECO:0000259" key="1">
    <source>
        <dbReference type="PROSITE" id="PS51085"/>
    </source>
</evidence>
<dbReference type="GO" id="GO:0051536">
    <property type="term" value="F:iron-sulfur cluster binding"/>
    <property type="evidence" value="ECO:0007669"/>
    <property type="project" value="InterPro"/>
</dbReference>
<dbReference type="Pfam" id="PF14574">
    <property type="entry name" value="RACo_C_ter"/>
    <property type="match status" value="1"/>
</dbReference>
<dbReference type="Gene3D" id="3.30.420.480">
    <property type="entry name" value="Domain of unknown function (DUF4445)"/>
    <property type="match status" value="1"/>
</dbReference>
<comment type="caution">
    <text evidence="2">The sequence shown here is derived from an EMBL/GenBank/DDBJ whole genome shotgun (WGS) entry which is preliminary data.</text>
</comment>
<dbReference type="InterPro" id="IPR001041">
    <property type="entry name" value="2Fe-2S_ferredoxin-type"/>
</dbReference>
<name>A0A4R1PYX3_9FIRM</name>
<dbReference type="AlphaFoldDB" id="A0A4R1PYX3"/>
<dbReference type="EMBL" id="SLUI01000006">
    <property type="protein sequence ID" value="TCL37337.1"/>
    <property type="molecule type" value="Genomic_DNA"/>
</dbReference>
<dbReference type="Proteomes" id="UP000295063">
    <property type="component" value="Unassembled WGS sequence"/>
</dbReference>
<dbReference type="PANTHER" id="PTHR42895:SF2">
    <property type="entry name" value="IRON-SULFUR CLUSTER PROTEIN"/>
    <property type="match status" value="1"/>
</dbReference>
<dbReference type="InterPro" id="IPR042259">
    <property type="entry name" value="Raco-like_middle_sf"/>
</dbReference>
<evidence type="ECO:0000313" key="2">
    <source>
        <dbReference type="EMBL" id="TCL37337.1"/>
    </source>
</evidence>
<dbReference type="Gene3D" id="3.10.20.30">
    <property type="match status" value="1"/>
</dbReference>
<accession>A0A4R1PYX3</accession>
<dbReference type="InterPro" id="IPR027980">
    <property type="entry name" value="RACo_C"/>
</dbReference>
<dbReference type="Pfam" id="PF00111">
    <property type="entry name" value="Fer2"/>
    <property type="match status" value="1"/>
</dbReference>
<dbReference type="InterPro" id="IPR041414">
    <property type="entry name" value="Raco-like_middle"/>
</dbReference>
<dbReference type="SUPFAM" id="SSF54292">
    <property type="entry name" value="2Fe-2S ferredoxin-like"/>
    <property type="match status" value="1"/>
</dbReference>
<protein>
    <submittedName>
        <fullName evidence="2">Uncharacterized 2Fe-2S/4Fe-4S cluster protein (DUF4445 family)</fullName>
    </submittedName>
</protein>
<dbReference type="PANTHER" id="PTHR42895">
    <property type="entry name" value="IRON-SULFUR CLUSTER-BINDING PROTEIN-RELATED"/>
    <property type="match status" value="1"/>
</dbReference>
<reference evidence="2 3" key="1">
    <citation type="submission" date="2019-03" db="EMBL/GenBank/DDBJ databases">
        <title>Genomic Encyclopedia of Type Strains, Phase IV (KMG-IV): sequencing the most valuable type-strain genomes for metagenomic binning, comparative biology and taxonomic classification.</title>
        <authorList>
            <person name="Goeker M."/>
        </authorList>
    </citation>
    <scope>NUCLEOTIDE SEQUENCE [LARGE SCALE GENOMIC DNA]</scope>
    <source>
        <strain evidence="2 3">DSM 15969</strain>
    </source>
</reference>
<dbReference type="Pfam" id="PF17651">
    <property type="entry name" value="Raco_middle"/>
    <property type="match status" value="1"/>
</dbReference>
<organism evidence="2 3">
    <name type="scientific">Anaerospora hongkongensis</name>
    <dbReference type="NCBI Taxonomy" id="244830"/>
    <lineage>
        <taxon>Bacteria</taxon>
        <taxon>Bacillati</taxon>
        <taxon>Bacillota</taxon>
        <taxon>Negativicutes</taxon>
        <taxon>Selenomonadales</taxon>
        <taxon>Sporomusaceae</taxon>
        <taxon>Anaerospora</taxon>
    </lineage>
</organism>
<sequence length="610" mass="65754">MEKPDCQWTGAADGYQLVVEGVEQSLPCSTAKTVLQALSDGEIFVEANCGGRGVCGKCKIQVIHGAVTGLDRKPAKQLQPNIYLACQIRPEENLFARLKRAEVSTKGNIAEKFAIEGQPVLEKKVLTPDSYMVGQPFSLCEMVDRLLLTATPVSDELRRRLVQAMETAPQQLTVVMVNNEPIIIEAGDTSQALFGLAFDIGTTTVVGMLIDFNERKVIAICSETNPQAAFGADVVSRITATEKPGNLGAQARAIRQCLNRIIQELCDSTKVLPNEIYALSIAGNSTMEHLLMEVSPLCLVRKPYSACFQYIKPFSPRECGLNINCDGKVLLLPNTTGFIGADTIAAVIAVDQDISPELFLIVDLGTNGEMTLGNSEKIFACSTAAGSAFEGAHIRDGMRASTGAITDVSIDDEVRVKTIGGGKPLGICGVGVVKAIAELLKQKIITSSGRFNREFGGIPLSLKGRLKYNNDQWEFVLVDAADSANGYDISITQADIRKIQLAKSAICSGIQILLEKEKTIDKMPVLLAGAFGNYIDIESAIVIGMLPGFNREQVRSIGNAAGMGAVHTLLSKEKLARCIRISRQIECIELAAHPDFSKKFLANLAFPEVL</sequence>
<evidence type="ECO:0000313" key="3">
    <source>
        <dbReference type="Proteomes" id="UP000295063"/>
    </source>
</evidence>
<dbReference type="InterPro" id="IPR052911">
    <property type="entry name" value="Corrinoid_activation_enz"/>
</dbReference>
<proteinExistence type="predicted"/>